<protein>
    <submittedName>
        <fullName evidence="2">Uncharacterized protein</fullName>
    </submittedName>
</protein>
<feature type="compositionally biased region" description="Low complexity" evidence="1">
    <location>
        <begin position="76"/>
        <end position="102"/>
    </location>
</feature>
<evidence type="ECO:0000313" key="2">
    <source>
        <dbReference type="EMBL" id="MDC0722356.1"/>
    </source>
</evidence>
<dbReference type="Proteomes" id="UP001221686">
    <property type="component" value="Unassembled WGS sequence"/>
</dbReference>
<keyword evidence="3" id="KW-1185">Reference proteome</keyword>
<evidence type="ECO:0000313" key="3">
    <source>
        <dbReference type="Proteomes" id="UP001221686"/>
    </source>
</evidence>
<feature type="region of interest" description="Disordered" evidence="1">
    <location>
        <begin position="73"/>
        <end position="133"/>
    </location>
</feature>
<evidence type="ECO:0000256" key="1">
    <source>
        <dbReference type="SAM" id="MobiDB-lite"/>
    </source>
</evidence>
<name>A0ABT5EC42_9BACT</name>
<sequence>MDESMMTLRRLLAVHDEAIIDAGLAWVRQAGALDLAERPLAEARALVADSGSFAFHPAGSSLRISTPLRRSFAFHPAGSSPPRAAPAAAGSRSTSSSTLSPSCWAAPFTSTPRPSAALASTSASPPRPAHDPS</sequence>
<reference evidence="2 3" key="1">
    <citation type="submission" date="2022-11" db="EMBL/GenBank/DDBJ databases">
        <title>Minimal conservation of predation-associated metabolite biosynthetic gene clusters underscores biosynthetic potential of Myxococcota including descriptions for ten novel species: Archangium lansinium sp. nov., Myxococcus landrumus sp. nov., Nannocystis bai.</title>
        <authorList>
            <person name="Ahearne A."/>
            <person name="Stevens C."/>
            <person name="Dowd S."/>
        </authorList>
    </citation>
    <scope>NUCLEOTIDE SEQUENCE [LARGE SCALE GENOMIC DNA]</scope>
    <source>
        <strain evidence="2 3">BB15-2</strain>
    </source>
</reference>
<gene>
    <name evidence="2" type="ORF">POL25_36035</name>
</gene>
<comment type="caution">
    <text evidence="2">The sequence shown here is derived from an EMBL/GenBank/DDBJ whole genome shotgun (WGS) entry which is preliminary data.</text>
</comment>
<feature type="compositionally biased region" description="Low complexity" evidence="1">
    <location>
        <begin position="109"/>
        <end position="124"/>
    </location>
</feature>
<dbReference type="EMBL" id="JAQNDL010000003">
    <property type="protein sequence ID" value="MDC0722356.1"/>
    <property type="molecule type" value="Genomic_DNA"/>
</dbReference>
<accession>A0ABT5EC42</accession>
<proteinExistence type="predicted"/>
<organism evidence="2 3">
    <name type="scientific">Nannocystis bainbridge</name>
    <dbReference type="NCBI Taxonomy" id="2995303"/>
    <lineage>
        <taxon>Bacteria</taxon>
        <taxon>Pseudomonadati</taxon>
        <taxon>Myxococcota</taxon>
        <taxon>Polyangia</taxon>
        <taxon>Nannocystales</taxon>
        <taxon>Nannocystaceae</taxon>
        <taxon>Nannocystis</taxon>
    </lineage>
</organism>